<dbReference type="NCBIfam" id="TIGR00912">
    <property type="entry name" value="2A0309"/>
    <property type="match status" value="1"/>
</dbReference>
<comment type="caution">
    <text evidence="9">The sequence shown here is derived from an EMBL/GenBank/DDBJ whole genome shotgun (WGS) entry which is preliminary data.</text>
</comment>
<reference evidence="9 10" key="1">
    <citation type="submission" date="2023-03" db="EMBL/GenBank/DDBJ databases">
        <title>Bacillus Genome Sequencing.</title>
        <authorList>
            <person name="Dunlap C."/>
        </authorList>
    </citation>
    <scope>NUCLEOTIDE SEQUENCE [LARGE SCALE GENOMIC DNA]</scope>
    <source>
        <strain evidence="9 10">NRS-1351</strain>
    </source>
</reference>
<feature type="transmembrane region" description="Helical" evidence="8">
    <location>
        <begin position="305"/>
        <end position="322"/>
    </location>
</feature>
<evidence type="ECO:0000256" key="7">
    <source>
        <dbReference type="ARBA" id="ARBA00023136"/>
    </source>
</evidence>
<organism evidence="9 10">
    <name type="scientific">Paenibacillus chondroitinus</name>
    <dbReference type="NCBI Taxonomy" id="59842"/>
    <lineage>
        <taxon>Bacteria</taxon>
        <taxon>Bacillati</taxon>
        <taxon>Bacillota</taxon>
        <taxon>Bacilli</taxon>
        <taxon>Bacillales</taxon>
        <taxon>Paenibacillaceae</taxon>
        <taxon>Paenibacillus</taxon>
    </lineage>
</organism>
<evidence type="ECO:0000256" key="3">
    <source>
        <dbReference type="ARBA" id="ARBA00022448"/>
    </source>
</evidence>
<feature type="transmembrane region" description="Helical" evidence="8">
    <location>
        <begin position="12"/>
        <end position="28"/>
    </location>
</feature>
<comment type="subcellular location">
    <subcellularLocation>
        <location evidence="1">Membrane</location>
        <topology evidence="1">Multi-pass membrane protein</topology>
    </subcellularLocation>
</comment>
<evidence type="ECO:0000256" key="8">
    <source>
        <dbReference type="SAM" id="Phobius"/>
    </source>
</evidence>
<feature type="transmembrane region" description="Helical" evidence="8">
    <location>
        <begin position="40"/>
        <end position="59"/>
    </location>
</feature>
<evidence type="ECO:0000256" key="2">
    <source>
        <dbReference type="ARBA" id="ARBA00007998"/>
    </source>
</evidence>
<keyword evidence="6 8" id="KW-1133">Transmembrane helix</keyword>
<comment type="similarity">
    <text evidence="2">Belongs to the amino acid-polyamine-organocation (APC) superfamily. Spore germination protein (SGP) (TC 2.A.3.9) family.</text>
</comment>
<keyword evidence="7 8" id="KW-0472">Membrane</keyword>
<feature type="transmembrane region" description="Helical" evidence="8">
    <location>
        <begin position="182"/>
        <end position="203"/>
    </location>
</feature>
<dbReference type="PANTHER" id="PTHR34975">
    <property type="entry name" value="SPORE GERMINATION PROTEIN A2"/>
    <property type="match status" value="1"/>
</dbReference>
<name>A0ABU6DFY0_9BACL</name>
<evidence type="ECO:0000256" key="6">
    <source>
        <dbReference type="ARBA" id="ARBA00022989"/>
    </source>
</evidence>
<feature type="transmembrane region" description="Helical" evidence="8">
    <location>
        <begin position="334"/>
        <end position="356"/>
    </location>
</feature>
<feature type="transmembrane region" description="Helical" evidence="8">
    <location>
        <begin position="110"/>
        <end position="132"/>
    </location>
</feature>
<dbReference type="InterPro" id="IPR004761">
    <property type="entry name" value="Spore_GerAB"/>
</dbReference>
<evidence type="ECO:0000313" key="9">
    <source>
        <dbReference type="EMBL" id="MEB4796675.1"/>
    </source>
</evidence>
<dbReference type="Pfam" id="PF03845">
    <property type="entry name" value="Spore_permease"/>
    <property type="match status" value="1"/>
</dbReference>
<dbReference type="Proteomes" id="UP001355653">
    <property type="component" value="Unassembled WGS sequence"/>
</dbReference>
<keyword evidence="5 8" id="KW-0812">Transmembrane</keyword>
<protein>
    <submittedName>
        <fullName evidence="9">Endospore germination permease</fullName>
    </submittedName>
</protein>
<dbReference type="PANTHER" id="PTHR34975:SF2">
    <property type="entry name" value="SPORE GERMINATION PROTEIN A2"/>
    <property type="match status" value="1"/>
</dbReference>
<accession>A0ABU6DFY0</accession>
<dbReference type="EMBL" id="JAROBY010000037">
    <property type="protein sequence ID" value="MEB4796675.1"/>
    <property type="molecule type" value="Genomic_DNA"/>
</dbReference>
<dbReference type="RefSeq" id="WP_127456145.1">
    <property type="nucleotide sequence ID" value="NZ_JAROBY010000037.1"/>
</dbReference>
<sequence>MAGLEKISHIQFSFLIFGFITGFEGLFLSEAKVLQQDVWIANVVNIFMGIGVLSLICYVQRQFPQKSLAEICNHLIGKWVGKAMLCIYLLNNLENASGGFRALSMFYTTILLPNTNANIMILACVICSTYGVYIGLGTLVRTNFAVLPFFLIGFLATCLFVFPEIQTNPFLPPFQSKFSEIIVQSLHLFTFTFSELITFGFLMSRVEQPQKLFSSSLIAIIMSGLYMLIITYLTLGSLGLNYVKASTFPFFSTLQLVKFGEYLERIEVILIGLWTVLTLIYSIVLQYVFTLILGNVFNIKKKKPFVFVVGLLFFAHASRSFIRTADHFTYGDKIFPISSLLPCIIFPILLAVFAMIRKRSKEPIRGT</sequence>
<proteinExistence type="inferred from homology"/>
<evidence type="ECO:0000256" key="4">
    <source>
        <dbReference type="ARBA" id="ARBA00022544"/>
    </source>
</evidence>
<evidence type="ECO:0000256" key="5">
    <source>
        <dbReference type="ARBA" id="ARBA00022692"/>
    </source>
</evidence>
<feature type="transmembrane region" description="Helical" evidence="8">
    <location>
        <begin position="268"/>
        <end position="293"/>
    </location>
</feature>
<gene>
    <name evidence="9" type="ORF">P5G65_22450</name>
</gene>
<feature type="transmembrane region" description="Helical" evidence="8">
    <location>
        <begin position="215"/>
        <end position="235"/>
    </location>
</feature>
<keyword evidence="3" id="KW-0813">Transport</keyword>
<evidence type="ECO:0000256" key="1">
    <source>
        <dbReference type="ARBA" id="ARBA00004141"/>
    </source>
</evidence>
<feature type="transmembrane region" description="Helical" evidence="8">
    <location>
        <begin position="144"/>
        <end position="162"/>
    </location>
</feature>
<evidence type="ECO:0000313" key="10">
    <source>
        <dbReference type="Proteomes" id="UP001355653"/>
    </source>
</evidence>
<keyword evidence="10" id="KW-1185">Reference proteome</keyword>
<keyword evidence="4" id="KW-0309">Germination</keyword>